<dbReference type="AlphaFoldDB" id="A0A329MGI9"/>
<accession>A0A329MGI9</accession>
<sequence length="324" mass="36234">MNRHSKIPCRLWICMGFLFILMLLLAGCGGRRNGLTTSDAPSPVPSGTIWDRIEAAEQEAAGPKMILGPIKQRVNDQYKVYDPFRSLREKNDERNIAAQKAEKAPKSQPQREEGGKMAYLTFDDGPSIHTRKILDILRQNGVKATFFVIGSRSEESIRSYRAIVADGHALGNHTYTHDYRTVYSSVEAYKKDTERLNDLLEETVGFRPKLIRFPGGSNNRLSHKSGGGGIMKRIAAEMTRNGYRYVDWNVSSTDAALPVQKRAEIVKAVLQGSGGKREIIVLMHDIAKKTTTVEALSEIIAGLRAQGYQFGVLDRTSFTFHFQL</sequence>
<feature type="domain" description="NodB homology" evidence="1">
    <location>
        <begin position="116"/>
        <end position="311"/>
    </location>
</feature>
<dbReference type="Gene3D" id="3.20.20.370">
    <property type="entry name" value="Glycoside hydrolase/deacetylase"/>
    <property type="match status" value="1"/>
</dbReference>
<gene>
    <name evidence="2" type="ORF">DQG23_23265</name>
</gene>
<dbReference type="RefSeq" id="WP_113033269.1">
    <property type="nucleotide sequence ID" value="NZ_QMFB01000014.1"/>
</dbReference>
<keyword evidence="3" id="KW-1185">Reference proteome</keyword>
<name>A0A329MGI9_9BACL</name>
<dbReference type="PROSITE" id="PS51257">
    <property type="entry name" value="PROKAR_LIPOPROTEIN"/>
    <property type="match status" value="1"/>
</dbReference>
<proteinExistence type="predicted"/>
<evidence type="ECO:0000313" key="2">
    <source>
        <dbReference type="EMBL" id="RAV19061.1"/>
    </source>
</evidence>
<dbReference type="InterPro" id="IPR011330">
    <property type="entry name" value="Glyco_hydro/deAcase_b/a-brl"/>
</dbReference>
<comment type="caution">
    <text evidence="2">The sequence shown here is derived from an EMBL/GenBank/DDBJ whole genome shotgun (WGS) entry which is preliminary data.</text>
</comment>
<dbReference type="EMBL" id="QMFB01000014">
    <property type="protein sequence ID" value="RAV19061.1"/>
    <property type="molecule type" value="Genomic_DNA"/>
</dbReference>
<dbReference type="PANTHER" id="PTHR10587">
    <property type="entry name" value="GLYCOSYL TRANSFERASE-RELATED"/>
    <property type="match status" value="1"/>
</dbReference>
<dbReference type="PANTHER" id="PTHR10587:SF125">
    <property type="entry name" value="POLYSACCHARIDE DEACETYLASE YHEN-RELATED"/>
    <property type="match status" value="1"/>
</dbReference>
<dbReference type="Pfam" id="PF01522">
    <property type="entry name" value="Polysacc_deac_1"/>
    <property type="match status" value="1"/>
</dbReference>
<evidence type="ECO:0000313" key="3">
    <source>
        <dbReference type="Proteomes" id="UP000250369"/>
    </source>
</evidence>
<dbReference type="SUPFAM" id="SSF88713">
    <property type="entry name" value="Glycoside hydrolase/deacetylase"/>
    <property type="match status" value="1"/>
</dbReference>
<dbReference type="InterPro" id="IPR002509">
    <property type="entry name" value="NODB_dom"/>
</dbReference>
<organism evidence="2 3">
    <name type="scientific">Paenibacillus contaminans</name>
    <dbReference type="NCBI Taxonomy" id="450362"/>
    <lineage>
        <taxon>Bacteria</taxon>
        <taxon>Bacillati</taxon>
        <taxon>Bacillota</taxon>
        <taxon>Bacilli</taxon>
        <taxon>Bacillales</taxon>
        <taxon>Paenibacillaceae</taxon>
        <taxon>Paenibacillus</taxon>
    </lineage>
</organism>
<dbReference type="GO" id="GO:0016810">
    <property type="term" value="F:hydrolase activity, acting on carbon-nitrogen (but not peptide) bonds"/>
    <property type="evidence" value="ECO:0007669"/>
    <property type="project" value="InterPro"/>
</dbReference>
<evidence type="ECO:0000259" key="1">
    <source>
        <dbReference type="PROSITE" id="PS51677"/>
    </source>
</evidence>
<dbReference type="GO" id="GO:0005975">
    <property type="term" value="P:carbohydrate metabolic process"/>
    <property type="evidence" value="ECO:0007669"/>
    <property type="project" value="InterPro"/>
</dbReference>
<protein>
    <submittedName>
        <fullName evidence="2">Polysaccharide deacetylase</fullName>
    </submittedName>
</protein>
<dbReference type="CDD" id="cd10944">
    <property type="entry name" value="CE4_SmPgdA_like"/>
    <property type="match status" value="1"/>
</dbReference>
<dbReference type="Proteomes" id="UP000250369">
    <property type="component" value="Unassembled WGS sequence"/>
</dbReference>
<dbReference type="PROSITE" id="PS51677">
    <property type="entry name" value="NODB"/>
    <property type="match status" value="1"/>
</dbReference>
<dbReference type="InterPro" id="IPR050248">
    <property type="entry name" value="Polysacc_deacetylase_ArnD"/>
</dbReference>
<dbReference type="OrthoDB" id="258610at2"/>
<reference evidence="2 3" key="1">
    <citation type="journal article" date="2009" name="Int. J. Syst. Evol. Microbiol.">
        <title>Paenibacillus contaminans sp. nov., isolated from a contaminated laboratory plate.</title>
        <authorList>
            <person name="Chou J.H."/>
            <person name="Lee J.H."/>
            <person name="Lin M.C."/>
            <person name="Chang P.S."/>
            <person name="Arun A.B."/>
            <person name="Young C.C."/>
            <person name="Chen W.M."/>
        </authorList>
    </citation>
    <scope>NUCLEOTIDE SEQUENCE [LARGE SCALE GENOMIC DNA]</scope>
    <source>
        <strain evidence="2 3">CKOBP-6</strain>
    </source>
</reference>